<protein>
    <submittedName>
        <fullName evidence="8">FUSC family protein</fullName>
    </submittedName>
</protein>
<evidence type="ECO:0000256" key="1">
    <source>
        <dbReference type="ARBA" id="ARBA00004651"/>
    </source>
</evidence>
<feature type="transmembrane region" description="Helical" evidence="7">
    <location>
        <begin position="14"/>
        <end position="32"/>
    </location>
</feature>
<dbReference type="GO" id="GO:0005886">
    <property type="term" value="C:plasma membrane"/>
    <property type="evidence" value="ECO:0007669"/>
    <property type="project" value="UniProtKB-SubCell"/>
</dbReference>
<feature type="transmembrane region" description="Helical" evidence="7">
    <location>
        <begin position="110"/>
        <end position="128"/>
    </location>
</feature>
<keyword evidence="6 7" id="KW-0472">Membrane</keyword>
<evidence type="ECO:0000256" key="7">
    <source>
        <dbReference type="SAM" id="Phobius"/>
    </source>
</evidence>
<evidence type="ECO:0000313" key="9">
    <source>
        <dbReference type="Proteomes" id="UP001239257"/>
    </source>
</evidence>
<keyword evidence="4 7" id="KW-0812">Transmembrane</keyword>
<keyword evidence="5 7" id="KW-1133">Transmembrane helix</keyword>
<dbReference type="Proteomes" id="UP001239257">
    <property type="component" value="Chromosome 1"/>
</dbReference>
<organism evidence="8 9">
    <name type="scientific">Vibrio aestuarianus</name>
    <dbReference type="NCBI Taxonomy" id="28171"/>
    <lineage>
        <taxon>Bacteria</taxon>
        <taxon>Pseudomonadati</taxon>
        <taxon>Pseudomonadota</taxon>
        <taxon>Gammaproteobacteria</taxon>
        <taxon>Vibrionales</taxon>
        <taxon>Vibrionaceae</taxon>
        <taxon>Vibrio</taxon>
    </lineage>
</organism>
<feature type="transmembrane region" description="Helical" evidence="7">
    <location>
        <begin position="439"/>
        <end position="456"/>
    </location>
</feature>
<feature type="transmembrane region" description="Helical" evidence="7">
    <location>
        <begin position="61"/>
        <end position="80"/>
    </location>
</feature>
<accession>A0AAX3U7X3</accession>
<feature type="transmembrane region" description="Helical" evidence="7">
    <location>
        <begin position="385"/>
        <end position="402"/>
    </location>
</feature>
<evidence type="ECO:0000256" key="5">
    <source>
        <dbReference type="ARBA" id="ARBA00022989"/>
    </source>
</evidence>
<evidence type="ECO:0000313" key="8">
    <source>
        <dbReference type="EMBL" id="WGK82898.1"/>
    </source>
</evidence>
<dbReference type="GO" id="GO:0022857">
    <property type="term" value="F:transmembrane transporter activity"/>
    <property type="evidence" value="ECO:0007669"/>
    <property type="project" value="InterPro"/>
</dbReference>
<feature type="transmembrane region" description="Helical" evidence="7">
    <location>
        <begin position="310"/>
        <end position="330"/>
    </location>
</feature>
<evidence type="ECO:0000256" key="2">
    <source>
        <dbReference type="ARBA" id="ARBA00022448"/>
    </source>
</evidence>
<keyword evidence="2" id="KW-0813">Transport</keyword>
<dbReference type="RefSeq" id="WP_274678174.1">
    <property type="nucleotide sequence ID" value="NZ_CP118709.1"/>
</dbReference>
<dbReference type="Pfam" id="PF04632">
    <property type="entry name" value="FUSC"/>
    <property type="match status" value="1"/>
</dbReference>
<feature type="transmembrane region" description="Helical" evidence="7">
    <location>
        <begin position="360"/>
        <end position="379"/>
    </location>
</feature>
<dbReference type="PANTHER" id="PTHR30509">
    <property type="entry name" value="P-HYDROXYBENZOIC ACID EFFLUX PUMP SUBUNIT-RELATED"/>
    <property type="match status" value="1"/>
</dbReference>
<sequence length="464" mass="53173">MHTLQWRFNSNTKLALKVAIALCCAIFLALLFELQKPYWSAMAVHVLAISETLHSGKRKGLMRLIGTLSGSLIGIITIAVFPQQPLYFLMFTVTLFALCNYAGSDNVWGYAFIITFMVYLIVVVIGGLDSSATINIAILRMQETLLGVVVYSVIFSILWPDNDEQQFSHDIDIIYKSADSLRQLIRQHPEKTSYHLDSFVREPYHDQDLADFLATPKLNIITPSRKNRSHENKLKAAWVTKYLTTRAHQQGIDKNHLEILDLALSFLHQTKVSDQSVLSLPRLVKDFYHLNKTPNPSFLDRLIDNWRTRFCKTLVGTVSLVTAILMWLYIPVPSGTMFVLNMSICAILLSNMPQQMIKHWFVGYTFFGVIFLAQYVFILPELTEVYQLLLFYAINIFIIYKSFSTIQWFIYKVLGGNLLLMMTMTATQQSPSYDIVTPLYMLVYTFLALAILRIYLNLFTTANT</sequence>
<dbReference type="GeneID" id="79917247"/>
<name>A0AAX3U7X3_9VIBR</name>
<dbReference type="EMBL" id="CP118709">
    <property type="protein sequence ID" value="WGK82898.1"/>
    <property type="molecule type" value="Genomic_DNA"/>
</dbReference>
<proteinExistence type="predicted"/>
<evidence type="ECO:0000256" key="4">
    <source>
        <dbReference type="ARBA" id="ARBA00022692"/>
    </source>
</evidence>
<gene>
    <name evidence="8" type="ORF">PYE51_06545</name>
</gene>
<keyword evidence="3" id="KW-1003">Cell membrane</keyword>
<evidence type="ECO:0000256" key="3">
    <source>
        <dbReference type="ARBA" id="ARBA00022475"/>
    </source>
</evidence>
<comment type="subcellular location">
    <subcellularLocation>
        <location evidence="1">Cell membrane</location>
        <topology evidence="1">Multi-pass membrane protein</topology>
    </subcellularLocation>
</comment>
<dbReference type="InterPro" id="IPR006726">
    <property type="entry name" value="PHBA_efflux_AaeB/fusaric-R"/>
</dbReference>
<evidence type="ECO:0000256" key="6">
    <source>
        <dbReference type="ARBA" id="ARBA00023136"/>
    </source>
</evidence>
<reference evidence="8" key="1">
    <citation type="submission" date="2022-02" db="EMBL/GenBank/DDBJ databases">
        <title>Emergence and expansion in Europe of a Vibrio aestuarianus clonal complex pathogenic for oysters.</title>
        <authorList>
            <person name="Mesnil A."/>
            <person name="Travers M.-A."/>
        </authorList>
    </citation>
    <scope>NUCLEOTIDE SEQUENCE</scope>
    <source>
        <strain evidence="8">U29</strain>
    </source>
</reference>
<dbReference type="AlphaFoldDB" id="A0AAX3U7X3"/>
<dbReference type="PANTHER" id="PTHR30509:SF9">
    <property type="entry name" value="MULTIDRUG RESISTANCE PROTEIN MDTO"/>
    <property type="match status" value="1"/>
</dbReference>